<name>A0A2I1GF50_9GLOM</name>
<reference evidence="3 6" key="4">
    <citation type="submission" date="2017-10" db="EMBL/GenBank/DDBJ databases">
        <title>Genome analyses suggest a sexual origin of heterokaryosis in a supposedly ancient asexual fungus.</title>
        <authorList>
            <person name="Corradi N."/>
            <person name="Sedzielewska K."/>
            <person name="Noel J."/>
            <person name="Charron P."/>
            <person name="Farinelli L."/>
            <person name="Marton T."/>
            <person name="Kruger M."/>
            <person name="Pelin A."/>
            <person name="Brachmann A."/>
            <person name="Corradi N."/>
        </authorList>
    </citation>
    <scope>NUCLEOTIDE SEQUENCE [LARGE SCALE GENOMIC DNA]</scope>
    <source>
        <strain evidence="3 6">A1</strain>
    </source>
</reference>
<evidence type="ECO:0000313" key="7">
    <source>
        <dbReference type="Proteomes" id="UP000232722"/>
    </source>
</evidence>
<reference evidence="1" key="5">
    <citation type="submission" date="2020-05" db="EMBL/GenBank/DDBJ databases">
        <authorList>
            <person name="Rincon C."/>
            <person name="Sanders R I."/>
            <person name="Robbins C."/>
            <person name="Chaturvedi A."/>
        </authorList>
    </citation>
    <scope>NUCLEOTIDE SEQUENCE</scope>
    <source>
        <strain evidence="1">CHB12</strain>
    </source>
</reference>
<evidence type="ECO:0000313" key="8">
    <source>
        <dbReference type="Proteomes" id="UP000233469"/>
    </source>
</evidence>
<protein>
    <recommendedName>
        <fullName evidence="10">Cofactor of BRCA1</fullName>
    </recommendedName>
</protein>
<dbReference type="VEuPathDB" id="FungiDB:FUN_003977"/>
<comment type="caution">
    <text evidence="5">The sequence shown here is derived from an EMBL/GenBank/DDBJ whole genome shotgun (WGS) entry which is preliminary data.</text>
</comment>
<reference evidence="2 7" key="2">
    <citation type="submission" date="2017-09" db="EMBL/GenBank/DDBJ databases">
        <title>Extensive intraspecific genome diversity in a model arbuscular mycorrhizal fungus.</title>
        <authorList>
            <person name="Chen E.C."/>
            <person name="Morin E."/>
            <person name="Beaudet D."/>
            <person name="Noel J."/>
            <person name="Ndikumana S."/>
            <person name="Charron P."/>
            <person name="St-Onge C."/>
            <person name="Giorgi J."/>
            <person name="Grigoriev I.V."/>
            <person name="Roux C."/>
            <person name="Martin F.M."/>
            <person name="Corradi N."/>
        </authorList>
    </citation>
    <scope>NUCLEOTIDE SEQUENCE [LARGE SCALE GENOMIC DNA]</scope>
    <source>
        <strain evidence="2 7">A5</strain>
    </source>
</reference>
<dbReference type="VEuPathDB" id="FungiDB:RhiirFUN_006116"/>
<dbReference type="Proteomes" id="UP000234323">
    <property type="component" value="Unassembled WGS sequence"/>
</dbReference>
<proteinExistence type="predicted"/>
<dbReference type="EMBL" id="LLXL01000478">
    <property type="protein sequence ID" value="PKK71869.1"/>
    <property type="molecule type" value="Genomic_DNA"/>
</dbReference>
<dbReference type="VEuPathDB" id="FungiDB:RhiirA1_514511"/>
<sequence>MSFPYRVPLPDANNLSLGRESMTRIASVLAGSDNLTTGIQDVQYLANIDIPDIENVRPLLDHSGLSRYEANKALVEELGESFVRMIDKEFWNVEKFNEFINIASQFMFMKEIRKAVLTACVKYHDRISSEMYDWLVNDPNIVDEAPMSIKRELFARDKSLFRLYVTPIFEEYLKDQSLYFLSREMRGTNINEVLDFRMNNKGLQDIIDMIGENNILFDEMLNLIRIWFNDNGWPRICSFRFDFFMGMQKADRIQMCKRDHSFNFIWYVNSGIRKGFDSNRINELISMYNKAKKTASRDIIELAMVFQDPLVVSVFSARIIEILRKYVDKSSERIPLRLVTNIMQMITKEKETSTLKWCTSMLHFGSNAFRMIFSKNYNLPDLDEKEFYEGFYRHLLFMMVDDRQREAKENNRARKDKTQDVIDTQEIPITPTWISFSEAETHLLGRSDVARKIFCQYIVERTDKGDPVAVHRCLPFIYASLPRNDNDFMHLEMYESMYQSIVTIIIKSHRVRVLCSERWRSVITDLINITPWRLSIQELVVKLFIEFYSDEVANQLTTLGCVERMKLVREWAERMCITGVNMKTGDVKALRHKYLLMIFRSTQVVSGIYSIRPDVCPVLWEIAFQGNKDVNLNAKDARALLEMYL</sequence>
<dbReference type="InterPro" id="IPR010405">
    <property type="entry name" value="COBRA1"/>
</dbReference>
<dbReference type="GO" id="GO:0034244">
    <property type="term" value="P:negative regulation of transcription elongation by RNA polymerase II"/>
    <property type="evidence" value="ECO:0007669"/>
    <property type="project" value="TreeGrafter"/>
</dbReference>
<dbReference type="Proteomes" id="UP000232688">
    <property type="component" value="Unassembled WGS sequence"/>
</dbReference>
<dbReference type="GO" id="GO:0032021">
    <property type="term" value="C:NELF complex"/>
    <property type="evidence" value="ECO:0007669"/>
    <property type="project" value="TreeGrafter"/>
</dbReference>
<accession>A0A2I1GF50</accession>
<evidence type="ECO:0008006" key="10">
    <source>
        <dbReference type="Google" id="ProtNLM"/>
    </source>
</evidence>
<dbReference type="Proteomes" id="UP000233469">
    <property type="component" value="Unassembled WGS sequence"/>
</dbReference>
<organism evidence="5 9">
    <name type="scientific">Rhizophagus irregularis</name>
    <dbReference type="NCBI Taxonomy" id="588596"/>
    <lineage>
        <taxon>Eukaryota</taxon>
        <taxon>Fungi</taxon>
        <taxon>Fungi incertae sedis</taxon>
        <taxon>Mucoromycota</taxon>
        <taxon>Glomeromycotina</taxon>
        <taxon>Glomeromycetes</taxon>
        <taxon>Glomerales</taxon>
        <taxon>Glomeraceae</taxon>
        <taxon>Rhizophagus</taxon>
    </lineage>
</organism>
<dbReference type="Proteomes" id="UP000232722">
    <property type="component" value="Unassembled WGS sequence"/>
</dbReference>
<evidence type="ECO:0000313" key="6">
    <source>
        <dbReference type="Proteomes" id="UP000232688"/>
    </source>
</evidence>
<evidence type="ECO:0000313" key="9">
    <source>
        <dbReference type="Proteomes" id="UP000234323"/>
    </source>
</evidence>
<reference evidence="6 8" key="3">
    <citation type="submission" date="2017-10" db="EMBL/GenBank/DDBJ databases">
        <title>Extensive intraspecific genome diversity in a model arbuscular mycorrhizal fungus.</title>
        <authorList>
            <person name="Chen E.C.H."/>
            <person name="Morin E."/>
            <person name="Baudet D."/>
            <person name="Noel J."/>
            <person name="Ndikumana S."/>
            <person name="Charron P."/>
            <person name="St-Onge C."/>
            <person name="Giorgi J."/>
            <person name="Grigoriev I.V."/>
            <person name="Roux C."/>
            <person name="Martin F.M."/>
            <person name="Corradi N."/>
        </authorList>
    </citation>
    <scope>NUCLEOTIDE SEQUENCE [LARGE SCALE GENOMIC DNA]</scope>
    <source>
        <strain evidence="3 6">A1</strain>
        <strain evidence="4 8">C2</strain>
    </source>
</reference>
<reference evidence="5 9" key="1">
    <citation type="submission" date="2015-10" db="EMBL/GenBank/DDBJ databases">
        <title>Genome analyses suggest a sexual origin of heterokaryosis in a supposedly ancient asexual fungus.</title>
        <authorList>
            <person name="Ropars J."/>
            <person name="Sedzielewska K."/>
            <person name="Noel J."/>
            <person name="Charron P."/>
            <person name="Farinelli L."/>
            <person name="Marton T."/>
            <person name="Kruger M."/>
            <person name="Pelin A."/>
            <person name="Brachmann A."/>
            <person name="Corradi N."/>
        </authorList>
    </citation>
    <scope>NUCLEOTIDE SEQUENCE [LARGE SCALE GENOMIC DNA]</scope>
    <source>
        <strain evidence="5 9">A4</strain>
        <strain evidence="2 7">A5</strain>
        <strain evidence="4 8">C2</strain>
    </source>
</reference>
<dbReference type="OrthoDB" id="5548359at2759"/>
<dbReference type="EMBL" id="CAGKOT010000019">
    <property type="protein sequence ID" value="CAB5363794.1"/>
    <property type="molecule type" value="Genomic_DNA"/>
</dbReference>
<gene>
    <name evidence="1" type="ORF">CHRIB12_LOCUS9668</name>
    <name evidence="3" type="ORF">RhiirA1_514511</name>
    <name evidence="5" type="ORF">RhiirA4_542444</name>
    <name evidence="2" type="ORF">RhiirA5_499876</name>
    <name evidence="4" type="ORF">RhiirC2_710776</name>
</gene>
<dbReference type="PANTHER" id="PTHR13503:SF3">
    <property type="entry name" value="NEGATIVE ELONGATION FACTOR B"/>
    <property type="match status" value="1"/>
</dbReference>
<evidence type="ECO:0000313" key="1">
    <source>
        <dbReference type="EMBL" id="CAB5363794.1"/>
    </source>
</evidence>
<evidence type="ECO:0000313" key="3">
    <source>
        <dbReference type="EMBL" id="PKC65477.1"/>
    </source>
</evidence>
<evidence type="ECO:0000313" key="4">
    <source>
        <dbReference type="EMBL" id="PKK71869.1"/>
    </source>
</evidence>
<dbReference type="Proteomes" id="UP000684084">
    <property type="component" value="Unassembled WGS sequence"/>
</dbReference>
<evidence type="ECO:0000313" key="2">
    <source>
        <dbReference type="EMBL" id="PKC08578.1"/>
    </source>
</evidence>
<dbReference type="PANTHER" id="PTHR13503">
    <property type="entry name" value="NEGATIVE ELONGATION FACTOR COMPLEX MEMBER B"/>
    <property type="match status" value="1"/>
</dbReference>
<evidence type="ECO:0000313" key="5">
    <source>
        <dbReference type="EMBL" id="PKY45238.1"/>
    </source>
</evidence>
<dbReference type="AlphaFoldDB" id="A0A2I1GF50"/>
<keyword evidence="9" id="KW-1185">Reference proteome</keyword>
<dbReference type="EMBL" id="LLXI01000368">
    <property type="protein sequence ID" value="PKY45238.1"/>
    <property type="molecule type" value="Genomic_DNA"/>
</dbReference>
<dbReference type="EMBL" id="LLXH01000538">
    <property type="protein sequence ID" value="PKC65477.1"/>
    <property type="molecule type" value="Genomic_DNA"/>
</dbReference>
<dbReference type="EMBL" id="LLXJ01000534">
    <property type="protein sequence ID" value="PKC08578.1"/>
    <property type="molecule type" value="Genomic_DNA"/>
</dbReference>
<dbReference type="Pfam" id="PF06209">
    <property type="entry name" value="COBRA1"/>
    <property type="match status" value="1"/>
</dbReference>